<accession>A0AA96JTP9</accession>
<evidence type="ECO:0000256" key="3">
    <source>
        <dbReference type="ARBA" id="ARBA00022723"/>
    </source>
</evidence>
<name>A0AA96JTP9_9BACT</name>
<keyword evidence="1" id="KW-0813">Transport</keyword>
<dbReference type="Proteomes" id="UP001302719">
    <property type="component" value="Chromosome"/>
</dbReference>
<evidence type="ECO:0000313" key="9">
    <source>
        <dbReference type="EMBL" id="WNM59370.1"/>
    </source>
</evidence>
<dbReference type="AlphaFoldDB" id="A0AA96JTP9"/>
<dbReference type="InterPro" id="IPR019020">
    <property type="entry name" value="Cyt-c552/DMSO_Rdtase_haem-bd"/>
</dbReference>
<evidence type="ECO:0000313" key="10">
    <source>
        <dbReference type="Proteomes" id="UP001302719"/>
    </source>
</evidence>
<dbReference type="GO" id="GO:0020037">
    <property type="term" value="F:heme binding"/>
    <property type="evidence" value="ECO:0007669"/>
    <property type="project" value="InterPro"/>
</dbReference>
<sequence length="278" mass="30426">MLNGLGSLRTLSIIGLFGVLGFSSAFANEPPASDEPGSVSVRLYQLEGSLPSEDPNSSQWDTVPSSEFNLAPQVHWPPRIQEVTVKSVKVKGVHNGQELAILVEYADPTEDGADAAALEFMVGDKPAHFAHGQEMLQVEGGPVNIWFWKNESGKAVDMSAKGFKTLETQPHQDVQAKGIWQNGIWKVVFSRLLKTEDAQDVQVEEGEWRNVAFAFWDGAVVDGLVKEKGGQKAVSTWWYIRAEPSADNSIFGWVILGLALAAAFELVIVRKLRKGQPV</sequence>
<keyword evidence="6" id="KW-0472">Membrane</keyword>
<keyword evidence="7" id="KW-0732">Signal</keyword>
<protein>
    <submittedName>
        <fullName evidence="9">Ethylbenzene dehydrogenase-related protein</fullName>
    </submittedName>
</protein>
<evidence type="ECO:0000256" key="1">
    <source>
        <dbReference type="ARBA" id="ARBA00022448"/>
    </source>
</evidence>
<dbReference type="KEGG" id="nall:PP769_06295"/>
<keyword evidence="10" id="KW-1185">Reference proteome</keyword>
<organism evidence="9 10">
    <name type="scientific">Candidatus Nitrospira allomarina</name>
    <dbReference type="NCBI Taxonomy" id="3020900"/>
    <lineage>
        <taxon>Bacteria</taxon>
        <taxon>Pseudomonadati</taxon>
        <taxon>Nitrospirota</taxon>
        <taxon>Nitrospiria</taxon>
        <taxon>Nitrospirales</taxon>
        <taxon>Nitrospiraceae</taxon>
        <taxon>Nitrospira</taxon>
    </lineage>
</organism>
<feature type="domain" description="Cytochrome c-552/DMSO reductase-like haem-binding" evidence="8">
    <location>
        <begin position="170"/>
        <end position="220"/>
    </location>
</feature>
<keyword evidence="6" id="KW-1133">Transmembrane helix</keyword>
<dbReference type="RefSeq" id="WP_312646104.1">
    <property type="nucleotide sequence ID" value="NZ_CP116967.1"/>
</dbReference>
<reference evidence="9 10" key="1">
    <citation type="submission" date="2023-01" db="EMBL/GenBank/DDBJ databases">
        <title>Cultivation and genomic characterization of new, ubiquitous marine nitrite-oxidizing bacteria from the Nitrospirales.</title>
        <authorList>
            <person name="Mueller A.J."/>
            <person name="Daebeler A."/>
            <person name="Herbold C.W."/>
            <person name="Kirkegaard R.H."/>
            <person name="Daims H."/>
        </authorList>
    </citation>
    <scope>NUCLEOTIDE SEQUENCE [LARGE SCALE GENOMIC DNA]</scope>
    <source>
        <strain evidence="9 10">VA</strain>
    </source>
</reference>
<keyword evidence="3" id="KW-0479">Metal-binding</keyword>
<dbReference type="Pfam" id="PF09459">
    <property type="entry name" value="EB_dh"/>
    <property type="match status" value="1"/>
</dbReference>
<keyword evidence="6" id="KW-0812">Transmembrane</keyword>
<keyword evidence="2" id="KW-0349">Heme</keyword>
<evidence type="ECO:0000259" key="8">
    <source>
        <dbReference type="Pfam" id="PF09459"/>
    </source>
</evidence>
<feature type="transmembrane region" description="Helical" evidence="6">
    <location>
        <begin position="250"/>
        <end position="269"/>
    </location>
</feature>
<dbReference type="Gene3D" id="2.60.40.1190">
    <property type="match status" value="1"/>
</dbReference>
<feature type="chain" id="PRO_5041653406" evidence="7">
    <location>
        <begin position="28"/>
        <end position="278"/>
    </location>
</feature>
<dbReference type="GO" id="GO:0046872">
    <property type="term" value="F:metal ion binding"/>
    <property type="evidence" value="ECO:0007669"/>
    <property type="project" value="UniProtKB-KW"/>
</dbReference>
<proteinExistence type="predicted"/>
<keyword evidence="5" id="KW-0408">Iron</keyword>
<evidence type="ECO:0000256" key="2">
    <source>
        <dbReference type="ARBA" id="ARBA00022617"/>
    </source>
</evidence>
<keyword evidence="4" id="KW-0249">Electron transport</keyword>
<feature type="signal peptide" evidence="7">
    <location>
        <begin position="1"/>
        <end position="27"/>
    </location>
</feature>
<evidence type="ECO:0000256" key="4">
    <source>
        <dbReference type="ARBA" id="ARBA00022982"/>
    </source>
</evidence>
<gene>
    <name evidence="9" type="ORF">PP769_06295</name>
</gene>
<evidence type="ECO:0000256" key="5">
    <source>
        <dbReference type="ARBA" id="ARBA00023004"/>
    </source>
</evidence>
<dbReference type="EMBL" id="CP116967">
    <property type="protein sequence ID" value="WNM59370.1"/>
    <property type="molecule type" value="Genomic_DNA"/>
</dbReference>
<evidence type="ECO:0000256" key="7">
    <source>
        <dbReference type="SAM" id="SignalP"/>
    </source>
</evidence>
<evidence type="ECO:0000256" key="6">
    <source>
        <dbReference type="SAM" id="Phobius"/>
    </source>
</evidence>